<keyword evidence="3" id="KW-0324">Glycolysis</keyword>
<sequence>MAIYLVRHGETSLNQEKKFYGSLDIELNEVGRCQSEKVADKLKHLSFEAVYISGLKRTKQTAELIAPKNTHQIIPELNEKSFGVWEGLSADEIELNYPEEWQAWLEEPFDKTPPEAETFSSFKQRVLAGMRRIEKDFDEKNQTNILIIGHLGVLRVLDQYFNREIIDFWSIDYKQGTYTVYEFKNQHYHLVERCR</sequence>
<reference evidence="7 8" key="1">
    <citation type="submission" date="2016-09" db="EMBL/GenBank/DDBJ databases">
        <authorList>
            <person name="Capua I."/>
            <person name="De Benedictis P."/>
            <person name="Joannis T."/>
            <person name="Lombin L.H."/>
            <person name="Cattoli G."/>
        </authorList>
    </citation>
    <scope>NUCLEOTIDE SEQUENCE [LARGE SCALE GENOMIC DNA]</scope>
    <source>
        <strain evidence="7 8">LMG 25899</strain>
    </source>
</reference>
<dbReference type="STRING" id="762845.BCR26_16685"/>
<protein>
    <recommendedName>
        <fullName evidence="2">phosphoglycerate mutase (2,3-diphosphoglycerate-dependent)</fullName>
        <ecNumber evidence="2">5.4.2.11</ecNumber>
    </recommendedName>
</protein>
<dbReference type="GO" id="GO:0004619">
    <property type="term" value="F:phosphoglycerate mutase activity"/>
    <property type="evidence" value="ECO:0007669"/>
    <property type="project" value="UniProtKB-EC"/>
</dbReference>
<evidence type="ECO:0000256" key="3">
    <source>
        <dbReference type="ARBA" id="ARBA00023152"/>
    </source>
</evidence>
<dbReference type="Proteomes" id="UP000095256">
    <property type="component" value="Unassembled WGS sequence"/>
</dbReference>
<keyword evidence="4" id="KW-0413">Isomerase</keyword>
<accession>A0A1E5KU38</accession>
<feature type="binding site" evidence="6">
    <location>
        <begin position="7"/>
        <end position="14"/>
    </location>
    <ligand>
        <name>substrate</name>
    </ligand>
</feature>
<dbReference type="SMART" id="SM00855">
    <property type="entry name" value="PGAM"/>
    <property type="match status" value="1"/>
</dbReference>
<evidence type="ECO:0000256" key="4">
    <source>
        <dbReference type="ARBA" id="ARBA00023235"/>
    </source>
</evidence>
<dbReference type="PIRSF" id="PIRSF000709">
    <property type="entry name" value="6PFK_2-Ptase"/>
    <property type="match status" value="1"/>
</dbReference>
<evidence type="ECO:0000256" key="1">
    <source>
        <dbReference type="ARBA" id="ARBA00006717"/>
    </source>
</evidence>
<evidence type="ECO:0000256" key="2">
    <source>
        <dbReference type="ARBA" id="ARBA00012028"/>
    </source>
</evidence>
<dbReference type="InterPro" id="IPR013078">
    <property type="entry name" value="His_Pase_superF_clade-1"/>
</dbReference>
<dbReference type="GO" id="GO:0006096">
    <property type="term" value="P:glycolytic process"/>
    <property type="evidence" value="ECO:0007669"/>
    <property type="project" value="UniProtKB-KW"/>
</dbReference>
<keyword evidence="8" id="KW-1185">Reference proteome</keyword>
<evidence type="ECO:0000313" key="7">
    <source>
        <dbReference type="EMBL" id="OEH81381.1"/>
    </source>
</evidence>
<dbReference type="EC" id="5.4.2.11" evidence="2"/>
<dbReference type="Pfam" id="PF00300">
    <property type="entry name" value="His_Phos_1"/>
    <property type="match status" value="1"/>
</dbReference>
<dbReference type="InterPro" id="IPR001345">
    <property type="entry name" value="PG/BPGM_mutase_AS"/>
</dbReference>
<dbReference type="RefSeq" id="WP_069699639.1">
    <property type="nucleotide sequence ID" value="NZ_JAGGMA010000054.1"/>
</dbReference>
<dbReference type="InterPro" id="IPR005952">
    <property type="entry name" value="Phosphogly_mut1"/>
</dbReference>
<comment type="caution">
    <text evidence="7">The sequence shown here is derived from an EMBL/GenBank/DDBJ whole genome shotgun (WGS) entry which is preliminary data.</text>
</comment>
<evidence type="ECO:0000256" key="5">
    <source>
        <dbReference type="PIRSR" id="PIRSR613078-1"/>
    </source>
</evidence>
<dbReference type="SUPFAM" id="SSF53254">
    <property type="entry name" value="Phosphoglycerate mutase-like"/>
    <property type="match status" value="1"/>
</dbReference>
<dbReference type="InterPro" id="IPR029033">
    <property type="entry name" value="His_PPase_superfam"/>
</dbReference>
<name>A0A1E5KU38_9ENTE</name>
<proteinExistence type="inferred from homology"/>
<comment type="similarity">
    <text evidence="1">Belongs to the phosphoglycerate mutase family. BPG-dependent PGAM subfamily.</text>
</comment>
<dbReference type="Gene3D" id="3.40.50.1240">
    <property type="entry name" value="Phosphoglycerate mutase-like"/>
    <property type="match status" value="1"/>
</dbReference>
<dbReference type="PROSITE" id="PS00175">
    <property type="entry name" value="PG_MUTASE"/>
    <property type="match status" value="1"/>
</dbReference>
<dbReference type="CDD" id="cd07067">
    <property type="entry name" value="HP_PGM_like"/>
    <property type="match status" value="1"/>
</dbReference>
<feature type="active site" description="Tele-phosphohistidine intermediate" evidence="5">
    <location>
        <position position="8"/>
    </location>
</feature>
<dbReference type="OrthoDB" id="9783269at2"/>
<evidence type="ECO:0000256" key="6">
    <source>
        <dbReference type="PIRSR" id="PIRSR613078-2"/>
    </source>
</evidence>
<gene>
    <name evidence="7" type="ORF">BCR26_16685</name>
</gene>
<feature type="active site" description="Proton donor/acceptor" evidence="5">
    <location>
        <position position="79"/>
    </location>
</feature>
<dbReference type="PANTHER" id="PTHR11931">
    <property type="entry name" value="PHOSPHOGLYCERATE MUTASE"/>
    <property type="match status" value="1"/>
</dbReference>
<dbReference type="EMBL" id="MIEK01000048">
    <property type="protein sequence ID" value="OEH81381.1"/>
    <property type="molecule type" value="Genomic_DNA"/>
</dbReference>
<organism evidence="7 8">
    <name type="scientific">Enterococcus rivorum</name>
    <dbReference type="NCBI Taxonomy" id="762845"/>
    <lineage>
        <taxon>Bacteria</taxon>
        <taxon>Bacillati</taxon>
        <taxon>Bacillota</taxon>
        <taxon>Bacilli</taxon>
        <taxon>Lactobacillales</taxon>
        <taxon>Enterococcaceae</taxon>
        <taxon>Enterococcus</taxon>
    </lineage>
</organism>
<dbReference type="AlphaFoldDB" id="A0A1E5KU38"/>
<evidence type="ECO:0000313" key="8">
    <source>
        <dbReference type="Proteomes" id="UP000095256"/>
    </source>
</evidence>
<feature type="binding site" evidence="6">
    <location>
        <position position="57"/>
    </location>
    <ligand>
        <name>substrate</name>
    </ligand>
</feature>